<dbReference type="SUPFAM" id="SSF47203">
    <property type="entry name" value="Acyl-CoA dehydrogenase C-terminal domain-like"/>
    <property type="match status" value="1"/>
</dbReference>
<keyword evidence="5 6" id="KW-0560">Oxidoreductase</keyword>
<dbReference type="InterPro" id="IPR046373">
    <property type="entry name" value="Acyl-CoA_Oxase/DH_mid-dom_sf"/>
</dbReference>
<evidence type="ECO:0000256" key="3">
    <source>
        <dbReference type="ARBA" id="ARBA00022630"/>
    </source>
</evidence>
<gene>
    <name evidence="10" type="ORF">GCM10011354_10440</name>
</gene>
<name>A0A8J3A6J0_9ACTN</name>
<proteinExistence type="inferred from homology"/>
<dbReference type="FunFam" id="1.20.140.10:FF:000004">
    <property type="entry name" value="Acyl-CoA dehydrogenase FadE25"/>
    <property type="match status" value="1"/>
</dbReference>
<dbReference type="AlphaFoldDB" id="A0A8J3A6J0"/>
<dbReference type="GO" id="GO:0003995">
    <property type="term" value="F:acyl-CoA dehydrogenase activity"/>
    <property type="evidence" value="ECO:0007669"/>
    <property type="project" value="InterPro"/>
</dbReference>
<dbReference type="SUPFAM" id="SSF56645">
    <property type="entry name" value="Acyl-CoA dehydrogenase NM domain-like"/>
    <property type="match status" value="1"/>
</dbReference>
<dbReference type="InterPro" id="IPR009100">
    <property type="entry name" value="AcylCoA_DH/oxidase_NM_dom_sf"/>
</dbReference>
<keyword evidence="11" id="KW-1185">Reference proteome</keyword>
<dbReference type="Pfam" id="PF02770">
    <property type="entry name" value="Acyl-CoA_dh_M"/>
    <property type="match status" value="1"/>
</dbReference>
<organism evidence="10 11">
    <name type="scientific">Egicoccus halophilus</name>
    <dbReference type="NCBI Taxonomy" id="1670830"/>
    <lineage>
        <taxon>Bacteria</taxon>
        <taxon>Bacillati</taxon>
        <taxon>Actinomycetota</taxon>
        <taxon>Nitriliruptoria</taxon>
        <taxon>Egicoccales</taxon>
        <taxon>Egicoccaceae</taxon>
        <taxon>Egicoccus</taxon>
    </lineage>
</organism>
<dbReference type="FunFam" id="2.40.110.10:FF:000001">
    <property type="entry name" value="Acyl-CoA dehydrogenase, mitochondrial"/>
    <property type="match status" value="1"/>
</dbReference>
<reference evidence="10" key="2">
    <citation type="submission" date="2020-09" db="EMBL/GenBank/DDBJ databases">
        <authorList>
            <person name="Sun Q."/>
            <person name="Zhou Y."/>
        </authorList>
    </citation>
    <scope>NUCLEOTIDE SEQUENCE</scope>
    <source>
        <strain evidence="10">CGMCC 1.14988</strain>
    </source>
</reference>
<evidence type="ECO:0000256" key="2">
    <source>
        <dbReference type="ARBA" id="ARBA00009347"/>
    </source>
</evidence>
<dbReference type="RefSeq" id="WP_130649752.1">
    <property type="nucleotide sequence ID" value="NZ_BMHA01000003.1"/>
</dbReference>
<dbReference type="Proteomes" id="UP000650511">
    <property type="component" value="Unassembled WGS sequence"/>
</dbReference>
<protein>
    <submittedName>
        <fullName evidence="10">Acyl-CoA dehydrogenase</fullName>
    </submittedName>
</protein>
<evidence type="ECO:0000256" key="4">
    <source>
        <dbReference type="ARBA" id="ARBA00022827"/>
    </source>
</evidence>
<comment type="similarity">
    <text evidence="2 6">Belongs to the acyl-CoA dehydrogenase family.</text>
</comment>
<dbReference type="PANTHER" id="PTHR43884">
    <property type="entry name" value="ACYL-COA DEHYDROGENASE"/>
    <property type="match status" value="1"/>
</dbReference>
<dbReference type="OrthoDB" id="5241155at2"/>
<dbReference type="EMBL" id="BMHA01000003">
    <property type="protein sequence ID" value="GGI04707.1"/>
    <property type="molecule type" value="Genomic_DNA"/>
</dbReference>
<comment type="caution">
    <text evidence="10">The sequence shown here is derived from an EMBL/GenBank/DDBJ whole genome shotgun (WGS) entry which is preliminary data.</text>
</comment>
<dbReference type="InterPro" id="IPR037069">
    <property type="entry name" value="AcylCoA_DH/ox_N_sf"/>
</dbReference>
<dbReference type="InterPro" id="IPR036250">
    <property type="entry name" value="AcylCo_DH-like_C"/>
</dbReference>
<accession>A0A8J3A6J0</accession>
<evidence type="ECO:0000313" key="11">
    <source>
        <dbReference type="Proteomes" id="UP000650511"/>
    </source>
</evidence>
<dbReference type="Gene3D" id="1.20.140.10">
    <property type="entry name" value="Butyryl-CoA Dehydrogenase, subunit A, domain 3"/>
    <property type="match status" value="1"/>
</dbReference>
<feature type="domain" description="Acyl-CoA oxidase/dehydrogenase middle" evidence="8">
    <location>
        <begin position="121"/>
        <end position="214"/>
    </location>
</feature>
<evidence type="ECO:0000256" key="5">
    <source>
        <dbReference type="ARBA" id="ARBA00023002"/>
    </source>
</evidence>
<dbReference type="Pfam" id="PF02771">
    <property type="entry name" value="Acyl-CoA_dh_N"/>
    <property type="match status" value="1"/>
</dbReference>
<feature type="domain" description="Acyl-CoA dehydrogenase/oxidase C-terminal" evidence="7">
    <location>
        <begin position="228"/>
        <end position="376"/>
    </location>
</feature>
<keyword evidence="4 6" id="KW-0274">FAD</keyword>
<keyword evidence="3 6" id="KW-0285">Flavoprotein</keyword>
<evidence type="ECO:0000313" key="10">
    <source>
        <dbReference type="EMBL" id="GGI04707.1"/>
    </source>
</evidence>
<dbReference type="InterPro" id="IPR009075">
    <property type="entry name" value="AcylCo_DH/oxidase_C"/>
</dbReference>
<reference evidence="10" key="1">
    <citation type="journal article" date="2014" name="Int. J. Syst. Evol. Microbiol.">
        <title>Complete genome sequence of Corynebacterium casei LMG S-19264T (=DSM 44701T), isolated from a smear-ripened cheese.</title>
        <authorList>
            <consortium name="US DOE Joint Genome Institute (JGI-PGF)"/>
            <person name="Walter F."/>
            <person name="Albersmeier A."/>
            <person name="Kalinowski J."/>
            <person name="Ruckert C."/>
        </authorList>
    </citation>
    <scope>NUCLEOTIDE SEQUENCE</scope>
    <source>
        <strain evidence="10">CGMCC 1.14988</strain>
    </source>
</reference>
<dbReference type="PROSITE" id="PS00073">
    <property type="entry name" value="ACYL_COA_DH_2"/>
    <property type="match status" value="1"/>
</dbReference>
<feature type="domain" description="Acyl-CoA dehydrogenase/oxidase N-terminal" evidence="9">
    <location>
        <begin position="7"/>
        <end position="116"/>
    </location>
</feature>
<evidence type="ECO:0000256" key="1">
    <source>
        <dbReference type="ARBA" id="ARBA00001974"/>
    </source>
</evidence>
<dbReference type="Pfam" id="PF00441">
    <property type="entry name" value="Acyl-CoA_dh_1"/>
    <property type="match status" value="1"/>
</dbReference>
<evidence type="ECO:0000259" key="8">
    <source>
        <dbReference type="Pfam" id="PF02770"/>
    </source>
</evidence>
<dbReference type="GO" id="GO:0050660">
    <property type="term" value="F:flavin adenine dinucleotide binding"/>
    <property type="evidence" value="ECO:0007669"/>
    <property type="project" value="InterPro"/>
</dbReference>
<evidence type="ECO:0000259" key="9">
    <source>
        <dbReference type="Pfam" id="PF02771"/>
    </source>
</evidence>
<dbReference type="InterPro" id="IPR006091">
    <property type="entry name" value="Acyl-CoA_Oxase/DH_mid-dom"/>
</dbReference>
<comment type="cofactor">
    <cofactor evidence="1 6">
        <name>FAD</name>
        <dbReference type="ChEBI" id="CHEBI:57692"/>
    </cofactor>
</comment>
<evidence type="ECO:0000259" key="7">
    <source>
        <dbReference type="Pfam" id="PF00441"/>
    </source>
</evidence>
<dbReference type="InterPro" id="IPR006089">
    <property type="entry name" value="Acyl-CoA_DH_CS"/>
</dbReference>
<evidence type="ECO:0000256" key="6">
    <source>
        <dbReference type="RuleBase" id="RU362125"/>
    </source>
</evidence>
<dbReference type="Gene3D" id="1.10.540.10">
    <property type="entry name" value="Acyl-CoA dehydrogenase/oxidase, N-terminal domain"/>
    <property type="match status" value="1"/>
</dbReference>
<dbReference type="Gene3D" id="2.40.110.10">
    <property type="entry name" value="Butyryl-CoA Dehydrogenase, subunit A, domain 2"/>
    <property type="match status" value="1"/>
</dbReference>
<dbReference type="InterPro" id="IPR013786">
    <property type="entry name" value="AcylCoA_DH/ox_N"/>
</dbReference>
<sequence length="381" mass="40922">MIHRLPEEQQALLELVEGFRRETVAPQADRWEREHAFPRPVFDQLAAMDLTGLPFGEDVGGSQIPFATYLMVVEELARGHLAVGLGLSVHTLATWGIDAHATAPQREQLVPALVAGRALGAYSLSEPGSGSDAAAMTTVARRDGEVYRLDGVKAWVTHGGIADRYLVMARTGEAGARGISAFVVDADQPGLTVAAPEQKMGMWASPTAQLVFEDAPVPVDRLIGDEEGTGFRIAMASLDGGRLGIAACATGLAQAALDAALGYAREREQFGRPIAEFQGVSFLLADMATRTEASRTLWQSAADRRDHGFDVTRTAAMSKLFATDAAMQTTTDAVQVFGGYGYTTDFPVERYMREAKVLQIVEGTNQIQRLVIGRQLTGSRG</sequence>
<dbReference type="PANTHER" id="PTHR43884:SF12">
    <property type="entry name" value="ISOVALERYL-COA DEHYDROGENASE, MITOCHONDRIAL-RELATED"/>
    <property type="match status" value="1"/>
</dbReference>